<evidence type="ECO:0000313" key="1">
    <source>
        <dbReference type="EMBL" id="KAF0755386.1"/>
    </source>
</evidence>
<evidence type="ECO:0000313" key="2">
    <source>
        <dbReference type="Proteomes" id="UP000478052"/>
    </source>
</evidence>
<name>A0A6G0YGD3_APHCR</name>
<organism evidence="1 2">
    <name type="scientific">Aphis craccivora</name>
    <name type="common">Cowpea aphid</name>
    <dbReference type="NCBI Taxonomy" id="307492"/>
    <lineage>
        <taxon>Eukaryota</taxon>
        <taxon>Metazoa</taxon>
        <taxon>Ecdysozoa</taxon>
        <taxon>Arthropoda</taxon>
        <taxon>Hexapoda</taxon>
        <taxon>Insecta</taxon>
        <taxon>Pterygota</taxon>
        <taxon>Neoptera</taxon>
        <taxon>Paraneoptera</taxon>
        <taxon>Hemiptera</taxon>
        <taxon>Sternorrhyncha</taxon>
        <taxon>Aphidomorpha</taxon>
        <taxon>Aphidoidea</taxon>
        <taxon>Aphididae</taxon>
        <taxon>Aphidini</taxon>
        <taxon>Aphis</taxon>
        <taxon>Aphis</taxon>
    </lineage>
</organism>
<proteinExistence type="predicted"/>
<protein>
    <recommendedName>
        <fullName evidence="3">THAP-type domain-containing protein</fullName>
    </recommendedName>
</protein>
<keyword evidence="2" id="KW-1185">Reference proteome</keyword>
<dbReference type="OrthoDB" id="10516428at2759"/>
<accession>A0A6G0YGD3</accession>
<evidence type="ECO:0008006" key="3">
    <source>
        <dbReference type="Google" id="ProtNLM"/>
    </source>
</evidence>
<dbReference type="AlphaFoldDB" id="A0A6G0YGD3"/>
<comment type="caution">
    <text evidence="1">The sequence shown here is derived from an EMBL/GenBank/DDBJ whole genome shotgun (WGS) entry which is preliminary data.</text>
</comment>
<reference evidence="1 2" key="1">
    <citation type="submission" date="2019-08" db="EMBL/GenBank/DDBJ databases">
        <title>Whole genome of Aphis craccivora.</title>
        <authorList>
            <person name="Voronova N.V."/>
            <person name="Shulinski R.S."/>
            <person name="Bandarenka Y.V."/>
            <person name="Zhorov D.G."/>
            <person name="Warner D."/>
        </authorList>
    </citation>
    <scope>NUCLEOTIDE SEQUENCE [LARGE SCALE GENOMIC DNA]</scope>
    <source>
        <strain evidence="1">180601</strain>
        <tissue evidence="1">Whole Body</tissue>
    </source>
</reference>
<gene>
    <name evidence="1" type="ORF">FWK35_00009536</name>
</gene>
<dbReference type="EMBL" id="VUJU01004156">
    <property type="protein sequence ID" value="KAF0755386.1"/>
    <property type="molecule type" value="Genomic_DNA"/>
</dbReference>
<dbReference type="Proteomes" id="UP000478052">
    <property type="component" value="Unassembled WGS sequence"/>
</dbReference>
<sequence>MAYKTWLLNNLVSAHSPGANCEDFTEGTLSTYKIFFTLDQEMPATPIFSCNLPCPVNVQLSETTKNLQTVTHSYISGLIIKKLNKDVLKGCVSCLKKMCTDKVSNYHELIVAREY</sequence>